<dbReference type="Pfam" id="PF13174">
    <property type="entry name" value="TPR_6"/>
    <property type="match status" value="2"/>
</dbReference>
<dbReference type="SUPFAM" id="SSF48452">
    <property type="entry name" value="TPR-like"/>
    <property type="match status" value="1"/>
</dbReference>
<sequence length="302" mass="34368">MFRYRKLFLIFLAASLISGQDFLSDAFFLDLGIVIEPKTGKETNSRVVEELPRNNAVVTVNKTHGKAIYMATTSEMFASLDRINDKIRSTEEMLKSKITSLEQENLGLKNQIMDLNQRMEYEFPDILVSEGISSKPPIENPVPLTITTLSGPATEDLPTDIGPDHNGNGLTTNKSDGFDQAKYTVGVIAYQREDYELCLEIFNQLPLDQTNQRTMSNILYWMADAYQQLRDYDKALMMLERLSISGSKEQMDDMLVKKAFIYREQGSQNRAKEVFIQLVDLFPESEYAPLAQIEIKNNSSEK</sequence>
<organism evidence="2">
    <name type="scientific">marine metagenome</name>
    <dbReference type="NCBI Taxonomy" id="408172"/>
    <lineage>
        <taxon>unclassified sequences</taxon>
        <taxon>metagenomes</taxon>
        <taxon>ecological metagenomes</taxon>
    </lineage>
</organism>
<feature type="coiled-coil region" evidence="1">
    <location>
        <begin position="84"/>
        <end position="118"/>
    </location>
</feature>
<evidence type="ECO:0000256" key="1">
    <source>
        <dbReference type="SAM" id="Coils"/>
    </source>
</evidence>
<dbReference type="InterPro" id="IPR019734">
    <property type="entry name" value="TPR_rpt"/>
</dbReference>
<accession>A0A382F6X8</accession>
<dbReference type="AlphaFoldDB" id="A0A382F6X8"/>
<keyword evidence="1" id="KW-0175">Coiled coil</keyword>
<dbReference type="Gene3D" id="1.25.40.10">
    <property type="entry name" value="Tetratricopeptide repeat domain"/>
    <property type="match status" value="1"/>
</dbReference>
<reference evidence="2" key="1">
    <citation type="submission" date="2018-05" db="EMBL/GenBank/DDBJ databases">
        <authorList>
            <person name="Lanie J.A."/>
            <person name="Ng W.-L."/>
            <person name="Kazmierczak K.M."/>
            <person name="Andrzejewski T.M."/>
            <person name="Davidsen T.M."/>
            <person name="Wayne K.J."/>
            <person name="Tettelin H."/>
            <person name="Glass J.I."/>
            <person name="Rusch D."/>
            <person name="Podicherti R."/>
            <person name="Tsui H.-C.T."/>
            <person name="Winkler M.E."/>
        </authorList>
    </citation>
    <scope>NUCLEOTIDE SEQUENCE</scope>
</reference>
<evidence type="ECO:0000313" key="2">
    <source>
        <dbReference type="EMBL" id="SVB57963.1"/>
    </source>
</evidence>
<dbReference type="EMBL" id="UINC01047990">
    <property type="protein sequence ID" value="SVB57963.1"/>
    <property type="molecule type" value="Genomic_DNA"/>
</dbReference>
<proteinExistence type="predicted"/>
<name>A0A382F6X8_9ZZZZ</name>
<gene>
    <name evidence="2" type="ORF">METZ01_LOCUS210817</name>
</gene>
<evidence type="ECO:0008006" key="3">
    <source>
        <dbReference type="Google" id="ProtNLM"/>
    </source>
</evidence>
<dbReference type="InterPro" id="IPR011990">
    <property type="entry name" value="TPR-like_helical_dom_sf"/>
</dbReference>
<protein>
    <recommendedName>
        <fullName evidence="3">Outer membrane lipoprotein BamD-like domain-containing protein</fullName>
    </recommendedName>
</protein>